<keyword evidence="2" id="KW-1185">Reference proteome</keyword>
<evidence type="ECO:0000313" key="1">
    <source>
        <dbReference type="EMBL" id="OWZ20713.1"/>
    </source>
</evidence>
<reference evidence="2" key="1">
    <citation type="submission" date="2017-03" db="EMBL/GenBank/DDBJ databases">
        <title>Phytopthora megakarya and P. palmivora, two closely related causual agents of cacao black pod achieved similar genome size and gene model numbers by different mechanisms.</title>
        <authorList>
            <person name="Ali S."/>
            <person name="Shao J."/>
            <person name="Larry D.J."/>
            <person name="Kronmiller B."/>
            <person name="Shen D."/>
            <person name="Strem M.D."/>
            <person name="Melnick R.L."/>
            <person name="Guiltinan M.J."/>
            <person name="Tyler B.M."/>
            <person name="Meinhardt L.W."/>
            <person name="Bailey B.A."/>
        </authorList>
    </citation>
    <scope>NUCLEOTIDE SEQUENCE [LARGE SCALE GENOMIC DNA]</scope>
    <source>
        <strain evidence="2">zdho120</strain>
    </source>
</reference>
<comment type="caution">
    <text evidence="1">The sequence shown here is derived from an EMBL/GenBank/DDBJ whole genome shotgun (WGS) entry which is preliminary data.</text>
</comment>
<gene>
    <name evidence="1" type="ORF">PHMEG_0004828</name>
</gene>
<accession>A0A225WSS4</accession>
<dbReference type="Proteomes" id="UP000198211">
    <property type="component" value="Unassembled WGS sequence"/>
</dbReference>
<proteinExistence type="predicted"/>
<dbReference type="EMBL" id="NBNE01000296">
    <property type="protein sequence ID" value="OWZ20713.1"/>
    <property type="molecule type" value="Genomic_DNA"/>
</dbReference>
<name>A0A225WSS4_9STRA</name>
<dbReference type="AlphaFoldDB" id="A0A225WSS4"/>
<organism evidence="1 2">
    <name type="scientific">Phytophthora megakarya</name>
    <dbReference type="NCBI Taxonomy" id="4795"/>
    <lineage>
        <taxon>Eukaryota</taxon>
        <taxon>Sar</taxon>
        <taxon>Stramenopiles</taxon>
        <taxon>Oomycota</taxon>
        <taxon>Peronosporomycetes</taxon>
        <taxon>Peronosporales</taxon>
        <taxon>Peronosporaceae</taxon>
        <taxon>Phytophthora</taxon>
    </lineage>
</organism>
<protein>
    <submittedName>
        <fullName evidence="1">Uncharacterized protein</fullName>
    </submittedName>
</protein>
<sequence length="128" mass="14576">MHAQRLLLEGEFNQYYRMSMRGFERLLVYVGADLAVDRLRSERRARGEPPVSPASMHKQGWLLQNFKLCSSCYKSKLKLGIVFPESDEEMKYAAAGFRIQEVQFQGASAQLTDGYVLYKFQEGPTAAA</sequence>
<evidence type="ECO:0000313" key="2">
    <source>
        <dbReference type="Proteomes" id="UP000198211"/>
    </source>
</evidence>